<keyword evidence="2" id="KW-0539">Nucleus</keyword>
<dbReference type="AlphaFoldDB" id="A0AAD5QB95"/>
<gene>
    <name evidence="5" type="ORF">P43SY_001586</name>
</gene>
<feature type="compositionally biased region" description="Acidic residues" evidence="3">
    <location>
        <begin position="380"/>
        <end position="426"/>
    </location>
</feature>
<comment type="caution">
    <text evidence="5">The sequence shown here is derived from an EMBL/GenBank/DDBJ whole genome shotgun (WGS) entry which is preliminary data.</text>
</comment>
<sequence>MRTHGMARDITSPAHRERCLAAQHDFTLQWMDLRDRQDQLMRELQSLRALVSVHAQEAGDMAPGARLQELRERLAAMQVEMNLQNGAFATADRAIESLLVAFVDTVDALPALADKTARPPLTGLQIHDLLRQRAMSSLQLQLQRANALADPDPAAAAAPPPVEQRGAKRPLALAAGGGPPVAKLPRRSRALMAQLRPERILATRGPVKQRQYLFQCAGVDEPLWASRRQSSEAMQRLINEFLVDKRKERRRERYRREGAPFGPSKPTEQAQQQQAKQQPKQRQAKLPEELYIVQEIVEHRYRHGRKQYLVKWEGYDSDENTWELAGKLRKEVPEVVDEYERRAARSAAAASEDAEDDEAEEEPEPEPKRKKKPKKKPAAEDDEEDEDDEEEEEDDDEDDEEDDDYDDGEQEEEDDDDDEEEEDEDMDGRSRQSADEWSSVDSDDHAAAATATDLTLRFRLKGPLPHGAGKPRVELVDSTS</sequence>
<protein>
    <recommendedName>
        <fullName evidence="4">Chromo domain-containing protein</fullName>
    </recommendedName>
</protein>
<evidence type="ECO:0000313" key="5">
    <source>
        <dbReference type="EMBL" id="KAJ0405854.1"/>
    </source>
</evidence>
<dbReference type="Proteomes" id="UP001209570">
    <property type="component" value="Unassembled WGS sequence"/>
</dbReference>
<dbReference type="Gene3D" id="2.40.50.40">
    <property type="match status" value="1"/>
</dbReference>
<evidence type="ECO:0000313" key="6">
    <source>
        <dbReference type="Proteomes" id="UP001209570"/>
    </source>
</evidence>
<dbReference type="InterPro" id="IPR023780">
    <property type="entry name" value="Chromo_domain"/>
</dbReference>
<dbReference type="InterPro" id="IPR016197">
    <property type="entry name" value="Chromo-like_dom_sf"/>
</dbReference>
<feature type="region of interest" description="Disordered" evidence="3">
    <location>
        <begin position="252"/>
        <end position="286"/>
    </location>
</feature>
<feature type="compositionally biased region" description="Acidic residues" evidence="3">
    <location>
        <begin position="352"/>
        <end position="364"/>
    </location>
</feature>
<dbReference type="SMART" id="SM00298">
    <property type="entry name" value="CHROMO"/>
    <property type="match status" value="2"/>
</dbReference>
<comment type="subcellular location">
    <subcellularLocation>
        <location evidence="1">Nucleus</location>
    </subcellularLocation>
</comment>
<dbReference type="EMBL" id="JAKCXM010000039">
    <property type="protein sequence ID" value="KAJ0405854.1"/>
    <property type="molecule type" value="Genomic_DNA"/>
</dbReference>
<dbReference type="InterPro" id="IPR000953">
    <property type="entry name" value="Chromo/chromo_shadow_dom"/>
</dbReference>
<dbReference type="Pfam" id="PF00385">
    <property type="entry name" value="Chromo"/>
    <property type="match status" value="1"/>
</dbReference>
<keyword evidence="6" id="KW-1185">Reference proteome</keyword>
<evidence type="ECO:0000259" key="4">
    <source>
        <dbReference type="PROSITE" id="PS50013"/>
    </source>
</evidence>
<dbReference type="PROSITE" id="PS50013">
    <property type="entry name" value="CHROMO_2"/>
    <property type="match status" value="1"/>
</dbReference>
<evidence type="ECO:0000256" key="1">
    <source>
        <dbReference type="ARBA" id="ARBA00004123"/>
    </source>
</evidence>
<dbReference type="PANTHER" id="PTHR22812">
    <property type="entry name" value="CHROMOBOX PROTEIN"/>
    <property type="match status" value="1"/>
</dbReference>
<organism evidence="5 6">
    <name type="scientific">Pythium insidiosum</name>
    <name type="common">Pythiosis disease agent</name>
    <dbReference type="NCBI Taxonomy" id="114742"/>
    <lineage>
        <taxon>Eukaryota</taxon>
        <taxon>Sar</taxon>
        <taxon>Stramenopiles</taxon>
        <taxon>Oomycota</taxon>
        <taxon>Peronosporomycetes</taxon>
        <taxon>Pythiales</taxon>
        <taxon>Pythiaceae</taxon>
        <taxon>Pythium</taxon>
    </lineage>
</organism>
<dbReference type="CDD" id="cd00024">
    <property type="entry name" value="CD_CSD"/>
    <property type="match status" value="1"/>
</dbReference>
<feature type="region of interest" description="Disordered" evidence="3">
    <location>
        <begin position="340"/>
        <end position="480"/>
    </location>
</feature>
<feature type="compositionally biased region" description="Basic and acidic residues" evidence="3">
    <location>
        <begin position="471"/>
        <end position="480"/>
    </location>
</feature>
<feature type="compositionally biased region" description="Low complexity" evidence="3">
    <location>
        <begin position="269"/>
        <end position="281"/>
    </location>
</feature>
<reference evidence="5" key="1">
    <citation type="submission" date="2021-12" db="EMBL/GenBank/DDBJ databases">
        <title>Prjna785345.</title>
        <authorList>
            <person name="Rujirawat T."/>
            <person name="Krajaejun T."/>
        </authorList>
    </citation>
    <scope>NUCLEOTIDE SEQUENCE</scope>
    <source>
        <strain evidence="5">Pi057C3</strain>
    </source>
</reference>
<accession>A0AAD5QB95</accession>
<dbReference type="InterPro" id="IPR051219">
    <property type="entry name" value="Heterochromatin_chromo-domain"/>
</dbReference>
<dbReference type="SUPFAM" id="SSF54160">
    <property type="entry name" value="Chromo domain-like"/>
    <property type="match status" value="1"/>
</dbReference>
<dbReference type="GO" id="GO:0005634">
    <property type="term" value="C:nucleus"/>
    <property type="evidence" value="ECO:0007669"/>
    <property type="project" value="UniProtKB-SubCell"/>
</dbReference>
<feature type="domain" description="Chromo" evidence="4">
    <location>
        <begin position="291"/>
        <end position="342"/>
    </location>
</feature>
<name>A0AAD5QB95_PYTIN</name>
<evidence type="ECO:0000256" key="3">
    <source>
        <dbReference type="SAM" id="MobiDB-lite"/>
    </source>
</evidence>
<evidence type="ECO:0000256" key="2">
    <source>
        <dbReference type="ARBA" id="ARBA00023242"/>
    </source>
</evidence>
<proteinExistence type="predicted"/>